<dbReference type="Proteomes" id="UP001165685">
    <property type="component" value="Unassembled WGS sequence"/>
</dbReference>
<comment type="caution">
    <text evidence="3">The sequence shown here is derived from an EMBL/GenBank/DDBJ whole genome shotgun (WGS) entry which is preliminary data.</text>
</comment>
<dbReference type="EMBL" id="JAQFWP010000042">
    <property type="protein sequence ID" value="MDA2806864.1"/>
    <property type="molecule type" value="Genomic_DNA"/>
</dbReference>
<feature type="transmembrane region" description="Helical" evidence="2">
    <location>
        <begin position="411"/>
        <end position="432"/>
    </location>
</feature>
<evidence type="ECO:0000256" key="2">
    <source>
        <dbReference type="SAM" id="Phobius"/>
    </source>
</evidence>
<keyword evidence="2" id="KW-0472">Membrane</keyword>
<reference evidence="3" key="1">
    <citation type="submission" date="2023-01" db="EMBL/GenBank/DDBJ databases">
        <title>Draft genome sequence of Nocardiopsis sp. LSu2-4 isolated from halophytes.</title>
        <authorList>
            <person name="Duangmal K."/>
            <person name="Chantavorakit T."/>
        </authorList>
    </citation>
    <scope>NUCLEOTIDE SEQUENCE</scope>
    <source>
        <strain evidence="3">LSu2-4</strain>
    </source>
</reference>
<evidence type="ECO:0008006" key="5">
    <source>
        <dbReference type="Google" id="ProtNLM"/>
    </source>
</evidence>
<keyword evidence="2" id="KW-0812">Transmembrane</keyword>
<evidence type="ECO:0000313" key="4">
    <source>
        <dbReference type="Proteomes" id="UP001165685"/>
    </source>
</evidence>
<gene>
    <name evidence="3" type="ORF">O4U47_20325</name>
</gene>
<feature type="transmembrane region" description="Helical" evidence="2">
    <location>
        <begin position="220"/>
        <end position="239"/>
    </location>
</feature>
<evidence type="ECO:0000256" key="1">
    <source>
        <dbReference type="SAM" id="MobiDB-lite"/>
    </source>
</evidence>
<dbReference type="RefSeq" id="WP_270679499.1">
    <property type="nucleotide sequence ID" value="NZ_JAQFWP010000042.1"/>
</dbReference>
<organism evidence="3 4">
    <name type="scientific">Nocardiopsis suaedae</name>
    <dbReference type="NCBI Taxonomy" id="3018444"/>
    <lineage>
        <taxon>Bacteria</taxon>
        <taxon>Bacillati</taxon>
        <taxon>Actinomycetota</taxon>
        <taxon>Actinomycetes</taxon>
        <taxon>Streptosporangiales</taxon>
        <taxon>Nocardiopsidaceae</taxon>
        <taxon>Nocardiopsis</taxon>
    </lineage>
</organism>
<sequence>MTAQATETYNDAGPGATIGIQAASVHGSNVYQVFNESSPAEKYRVGVRFLENGAPNKAHKLIDEAIACGHDTAEAHFHRALSLLSKRPYRDLTSSERDRLLRLPKDLTTHPDDDWKRASDVVCELLACMEDPDSDHTLALQDLDALPRLQHDRILRHLDQILTGHLKDSVWSETLATAMAARADNGRTDRVWAYFHPDPAKPRRLKGPAAVLPHGAWPRAVAWSAPFVFALGHLIWSALINAEPLPILSLLLLAAAGYVALHQGREWHFRAGRLKEKEHEHAGRFRRERLPEEGFTDRVDDAFSYYFGKYRPKDAKRKDWLTDSVGIRTTLRDEVVELYRESRTPAEKIHWLIRFMARDVRDRWESDTLFDFRDRYAVAGATKLWCWISCLTLAPASAGVLFGALQANPLTAALAAVASVVTGRFAVPWWLYISSEYRRAADTEQERAGALAERRREYDRWKSKLDSTRPSEEEMEEWLNCDKTVILNDALKQHSLAWHDILGHAFLQAPHRPCKRARVTDGPWRYSKYNMVVFLLTEDGVREVGAKLDFERAQTDGQQRDNFRFESISSVHVDQTAGSGYTLSLTLMNGEPKRVLVNEPESDPSEPDEDPEEITEISLDAAGFSSTLRILEGIAAEGKNWLDRDRRSGPSGHTPPGDWPD</sequence>
<evidence type="ECO:0000313" key="3">
    <source>
        <dbReference type="EMBL" id="MDA2806864.1"/>
    </source>
</evidence>
<keyword evidence="2" id="KW-1133">Transmembrane helix</keyword>
<accession>A0ABT4TQ97</accession>
<protein>
    <recommendedName>
        <fullName evidence="5">DUF4231 domain-containing protein</fullName>
    </recommendedName>
</protein>
<proteinExistence type="predicted"/>
<name>A0ABT4TQ97_9ACTN</name>
<feature type="transmembrane region" description="Helical" evidence="2">
    <location>
        <begin position="245"/>
        <end position="261"/>
    </location>
</feature>
<keyword evidence="4" id="KW-1185">Reference proteome</keyword>
<feature type="transmembrane region" description="Helical" evidence="2">
    <location>
        <begin position="384"/>
        <end position="405"/>
    </location>
</feature>
<feature type="region of interest" description="Disordered" evidence="1">
    <location>
        <begin position="639"/>
        <end position="661"/>
    </location>
</feature>